<evidence type="ECO:0000259" key="1">
    <source>
        <dbReference type="Pfam" id="PF05076"/>
    </source>
</evidence>
<dbReference type="RefSeq" id="WP_226599073.1">
    <property type="nucleotide sequence ID" value="NZ_BNDY01000017.1"/>
</dbReference>
<dbReference type="EMBL" id="BNDY01000017">
    <property type="protein sequence ID" value="GHI39965.1"/>
    <property type="molecule type" value="Genomic_DNA"/>
</dbReference>
<dbReference type="Proteomes" id="UP001050808">
    <property type="component" value="Unassembled WGS sequence"/>
</dbReference>
<reference evidence="2" key="1">
    <citation type="submission" date="2024-05" db="EMBL/GenBank/DDBJ databases">
        <title>Whole genome shotgun sequence of Streptomyces violascens NBRC 12920.</title>
        <authorList>
            <person name="Komaki H."/>
            <person name="Tamura T."/>
        </authorList>
    </citation>
    <scope>NUCLEOTIDE SEQUENCE</scope>
    <source>
        <strain evidence="2">NBRC 12920</strain>
    </source>
</reference>
<keyword evidence="3" id="KW-1185">Reference proteome</keyword>
<feature type="domain" description="Suppressor of fused-like" evidence="1">
    <location>
        <begin position="38"/>
        <end position="179"/>
    </location>
</feature>
<sequence length="183" mass="20910">MTTQEVRVHYVSAWGQPSREAMFTFGDTVMEVFKWSHETTEEGVNLYATCGASRRQMGDTESRHRVEFATGLLPDEDRITSALALLGTFPLSGRTISYGESVTLGDPLWPDTSMQSFLTVRPMEDLLPDLQVSDHGYVQFMNVVPMFESELRLRNGRSAEWLMGELNDHDVSWWDPRRKPLAY</sequence>
<dbReference type="InterPro" id="IPR020941">
    <property type="entry name" value="SUFU-like_domain"/>
</dbReference>
<name>A0ABQ3QRR5_9ACTN</name>
<evidence type="ECO:0000313" key="3">
    <source>
        <dbReference type="Proteomes" id="UP001050808"/>
    </source>
</evidence>
<accession>A0ABQ3QRR5</accession>
<organism evidence="2 3">
    <name type="scientific">Streptomyces violascens</name>
    <dbReference type="NCBI Taxonomy" id="67381"/>
    <lineage>
        <taxon>Bacteria</taxon>
        <taxon>Bacillati</taxon>
        <taxon>Actinomycetota</taxon>
        <taxon>Actinomycetes</taxon>
        <taxon>Kitasatosporales</taxon>
        <taxon>Streptomycetaceae</taxon>
        <taxon>Streptomyces</taxon>
    </lineage>
</organism>
<evidence type="ECO:0000313" key="2">
    <source>
        <dbReference type="EMBL" id="GHI39965.1"/>
    </source>
</evidence>
<dbReference type="Pfam" id="PF05076">
    <property type="entry name" value="SUFU"/>
    <property type="match status" value="1"/>
</dbReference>
<gene>
    <name evidence="2" type="ORF">Sviol_43730</name>
</gene>
<comment type="caution">
    <text evidence="2">The sequence shown here is derived from an EMBL/GenBank/DDBJ whole genome shotgun (WGS) entry which is preliminary data.</text>
</comment>
<protein>
    <recommendedName>
        <fullName evidence="1">Suppressor of fused-like domain-containing protein</fullName>
    </recommendedName>
</protein>
<proteinExistence type="predicted"/>